<name>A0A085NEL7_9BILA</name>
<feature type="domain" description="Nrap protein" evidence="11">
    <location>
        <begin position="119"/>
        <end position="253"/>
    </location>
</feature>
<keyword evidence="7 10" id="KW-0539">Nucleus</keyword>
<dbReference type="InterPro" id="IPR035368">
    <property type="entry name" value="Nrap_D3"/>
</dbReference>
<dbReference type="InterPro" id="IPR035371">
    <property type="entry name" value="Nrap_D6"/>
</dbReference>
<evidence type="ECO:0000259" key="12">
    <source>
        <dbReference type="Pfam" id="PF17403"/>
    </source>
</evidence>
<protein>
    <recommendedName>
        <fullName evidence="4 10">Nucleolar protein 6</fullName>
    </recommendedName>
</protein>
<feature type="domain" description="Nrap protein" evidence="14">
    <location>
        <begin position="772"/>
        <end position="911"/>
    </location>
</feature>
<dbReference type="InterPro" id="IPR035367">
    <property type="entry name" value="Nrap_D2"/>
</dbReference>
<dbReference type="PANTHER" id="PTHR17972">
    <property type="entry name" value="NUCLEOLAR RNA-ASSOCIATED PROTEIN"/>
    <property type="match status" value="1"/>
</dbReference>
<comment type="subunit">
    <text evidence="9">Part of the small subunit (SSU) processome, composed of more than 70 proteins and the RNA chaperone small nucleolar RNA (snoRNA) U3.</text>
</comment>
<evidence type="ECO:0000256" key="9">
    <source>
        <dbReference type="ARBA" id="ARBA00035020"/>
    </source>
</evidence>
<dbReference type="GO" id="GO:0032545">
    <property type="term" value="C:CURI complex"/>
    <property type="evidence" value="ECO:0007669"/>
    <property type="project" value="TreeGrafter"/>
</dbReference>
<dbReference type="Gene3D" id="3.30.70.3030">
    <property type="match status" value="1"/>
</dbReference>
<evidence type="ECO:0000313" key="16">
    <source>
        <dbReference type="EMBL" id="KFD67913.1"/>
    </source>
</evidence>
<gene>
    <name evidence="16" type="ORF">M514_10366</name>
</gene>
<comment type="subcellular location">
    <subcellularLocation>
        <location evidence="1">Chromosome</location>
    </subcellularLocation>
    <subcellularLocation>
        <location evidence="2 10">Nucleus</location>
        <location evidence="2 10">Nucleolus</location>
    </subcellularLocation>
</comment>
<dbReference type="GO" id="GO:0006409">
    <property type="term" value="P:tRNA export from nucleus"/>
    <property type="evidence" value="ECO:0007669"/>
    <property type="project" value="TreeGrafter"/>
</dbReference>
<evidence type="ECO:0000256" key="5">
    <source>
        <dbReference type="ARBA" id="ARBA00022454"/>
    </source>
</evidence>
<evidence type="ECO:0000259" key="14">
    <source>
        <dbReference type="Pfam" id="PF17406"/>
    </source>
</evidence>
<feature type="domain" description="Nrap protein" evidence="12">
    <location>
        <begin position="264"/>
        <end position="389"/>
    </location>
</feature>
<accession>A0A085NEL7</accession>
<proteinExistence type="inferred from homology"/>
<dbReference type="InterPro" id="IPR035082">
    <property type="entry name" value="Nrap_D1"/>
</dbReference>
<sequence>MSRLVPETLFSETDEYELQAQALLSSIRKDVETQDVLKDYIAALKSMILETTQKSFGTEVYDDLSATLKTANRFKLQAYVLGLRRLVSGRFHFFLLPPVAIHTVGSYPLGLCIDSVATIDLALEMPTGMFDKGDASSYAYHLKISLVLFAVADRVRSSALVKQVSITYRQDDPRKLTMVIIPPDPLQNCCRINLFAFPSPDTFPLRKFAPSVVHLSKDKFEETRNLNLKTLPSPLYNQSILRDLTLLSTRDYLLLLPEKCIPVVLLLRAWLRCRHLDRGYGGLSCTFAAMFVSHLLKAKQLHEGASPWSNFKVVLSAIAQLNLKAMPISFGPKEGDASSAPIASFQEYFELVFIDPTGFVNVCSDCTETIWKQVQHEASLSLQAISEGQPDLTFIGLFQQQLPFAEKFDICFTINAHDCLRKFACTSVQTCSRYVDSALVVYESLWPKIQSTLCQAFGDRILLIGKTLIDFSKVNPKDDSIFPEPSPLVFGLLMESNSQTDRLIRGPRTDEPQAAKFREFWGELSHLRKFQGHGTCEAVLFDEDQRSTVTVSIVEYIMQRHFSIPKGAIRSNDSLIVYPPKSAFRKKPKAAGHAKEQTFKDTFDQVEKKLNLLSELPFNIIDVAKLSPAFYDCEINPPVASQESQKFVDIVFDCAVPKWNASQLPPWRQSLEVLVSINLNAKHLKDMSELRRLKQAVCLIISDGLKKLKCTTKPFGCDLLVLEEGYVFRLLIRCIGEESIHEALPEGGELAVDLNKSRASHVRHMTSLCNHFEALASTIRTAKQWISCRMLSDYLRDEAVELIVLSLFLDPFPYTSPRHHFSGFLRFLRLLATYDWTFNPLVVNIGGQFKNDDIAEIKGEFRNLRPTLPPFCLVTPEDRLGNRWTQQQPCAPVADWICRLARNAIDQLEKPAVLTTTYWKNRLAEGKVTCRQRPQEAIDMSHTPLAIPVIDFNSVSLYLRDLRETYGQLALFFYNHWQGTSIGVIWKPSFLSMLRKNNADNKTLSEAANEIIKGFYHLGAGLVQKIIIFEWAQLQNCPECDTSRQGAYYSSSVLCSLRSHILATREMQFCGATDICKLNDLT</sequence>
<organism evidence="16">
    <name type="scientific">Trichuris suis</name>
    <name type="common">pig whipworm</name>
    <dbReference type="NCBI Taxonomy" id="68888"/>
    <lineage>
        <taxon>Eukaryota</taxon>
        <taxon>Metazoa</taxon>
        <taxon>Ecdysozoa</taxon>
        <taxon>Nematoda</taxon>
        <taxon>Enoplea</taxon>
        <taxon>Dorylaimia</taxon>
        <taxon>Trichinellida</taxon>
        <taxon>Trichuridae</taxon>
        <taxon>Trichuris</taxon>
    </lineage>
</organism>
<keyword evidence="6 10" id="KW-0694">RNA-binding</keyword>
<evidence type="ECO:0000256" key="4">
    <source>
        <dbReference type="ARBA" id="ARBA00016437"/>
    </source>
</evidence>
<dbReference type="Proteomes" id="UP000030758">
    <property type="component" value="Unassembled WGS sequence"/>
</dbReference>
<dbReference type="Pfam" id="PF17403">
    <property type="entry name" value="Nrap_D2"/>
    <property type="match status" value="1"/>
</dbReference>
<dbReference type="GO" id="GO:0006364">
    <property type="term" value="P:rRNA processing"/>
    <property type="evidence" value="ECO:0007669"/>
    <property type="project" value="TreeGrafter"/>
</dbReference>
<evidence type="ECO:0000259" key="11">
    <source>
        <dbReference type="Pfam" id="PF03813"/>
    </source>
</evidence>
<dbReference type="Gene3D" id="1.10.1410.10">
    <property type="match status" value="1"/>
</dbReference>
<evidence type="ECO:0000256" key="1">
    <source>
        <dbReference type="ARBA" id="ARBA00004286"/>
    </source>
</evidence>
<dbReference type="Pfam" id="PF17407">
    <property type="entry name" value="Nrap_D6"/>
    <property type="match status" value="1"/>
</dbReference>
<reference evidence="16" key="1">
    <citation type="journal article" date="2014" name="Nat. Genet.">
        <title>Genome and transcriptome of the porcine whipworm Trichuris suis.</title>
        <authorList>
            <person name="Jex A.R."/>
            <person name="Nejsum P."/>
            <person name="Schwarz E.M."/>
            <person name="Hu L."/>
            <person name="Young N.D."/>
            <person name="Hall R.S."/>
            <person name="Korhonen P.K."/>
            <person name="Liao S."/>
            <person name="Thamsborg S."/>
            <person name="Xia J."/>
            <person name="Xu P."/>
            <person name="Wang S."/>
            <person name="Scheerlinck J.P."/>
            <person name="Hofmann A."/>
            <person name="Sternberg P.W."/>
            <person name="Wang J."/>
            <person name="Gasser R.B."/>
        </authorList>
    </citation>
    <scope>NUCLEOTIDE SEQUENCE [LARGE SCALE GENOMIC DNA]</scope>
    <source>
        <strain evidence="16">DCEP-RM93F</strain>
    </source>
</reference>
<dbReference type="EMBL" id="KL367510">
    <property type="protein sequence ID" value="KFD67913.1"/>
    <property type="molecule type" value="Genomic_DNA"/>
</dbReference>
<dbReference type="Pfam" id="PF03813">
    <property type="entry name" value="Nrap"/>
    <property type="match status" value="1"/>
</dbReference>
<feature type="domain" description="Nrap protein" evidence="15">
    <location>
        <begin position="939"/>
        <end position="1026"/>
    </location>
</feature>
<evidence type="ECO:0000256" key="3">
    <source>
        <dbReference type="ARBA" id="ARBA00006674"/>
    </source>
</evidence>
<evidence type="ECO:0000256" key="7">
    <source>
        <dbReference type="ARBA" id="ARBA00023242"/>
    </source>
</evidence>
<comment type="function">
    <text evidence="8">Part of the small subunit (SSU) processome, first precursor of the small eukaryotic ribosomal subunit. During the assembly of the SSU processome in the nucleolus, many ribosome biogenesis factors, an RNA chaperone and ribosomal proteins associate with the nascent pre-rRNA and work in concert to generate RNA folding, modifications, rearrangements and cleavage as well as targeted degradation of pre-ribosomal RNA by the RNA exosome.</text>
</comment>
<dbReference type="Pfam" id="PF17406">
    <property type="entry name" value="Nrap_D5"/>
    <property type="match status" value="1"/>
</dbReference>
<dbReference type="GO" id="GO:0034456">
    <property type="term" value="C:UTP-C complex"/>
    <property type="evidence" value="ECO:0007669"/>
    <property type="project" value="TreeGrafter"/>
</dbReference>
<dbReference type="PANTHER" id="PTHR17972:SF0">
    <property type="entry name" value="NUCLEOLAR PROTEIN 6"/>
    <property type="match status" value="1"/>
</dbReference>
<comment type="similarity">
    <text evidence="3 10">Belongs to the NRAP family.</text>
</comment>
<dbReference type="InterPro" id="IPR005554">
    <property type="entry name" value="NOL6/Upt22"/>
</dbReference>
<feature type="domain" description="Nrap protein" evidence="13">
    <location>
        <begin position="406"/>
        <end position="563"/>
    </location>
</feature>
<evidence type="ECO:0000256" key="10">
    <source>
        <dbReference type="RuleBase" id="RU364032"/>
    </source>
</evidence>
<evidence type="ECO:0000259" key="15">
    <source>
        <dbReference type="Pfam" id="PF17407"/>
    </source>
</evidence>
<dbReference type="InterPro" id="IPR035370">
    <property type="entry name" value="Nrap_D5"/>
</dbReference>
<evidence type="ECO:0000256" key="6">
    <source>
        <dbReference type="ARBA" id="ARBA00022884"/>
    </source>
</evidence>
<evidence type="ECO:0000256" key="8">
    <source>
        <dbReference type="ARBA" id="ARBA00035000"/>
    </source>
</evidence>
<evidence type="ECO:0000256" key="2">
    <source>
        <dbReference type="ARBA" id="ARBA00004604"/>
    </source>
</evidence>
<keyword evidence="5" id="KW-0158">Chromosome</keyword>
<dbReference type="Pfam" id="PF17404">
    <property type="entry name" value="Nrap_D3"/>
    <property type="match status" value="1"/>
</dbReference>
<dbReference type="GO" id="GO:0032040">
    <property type="term" value="C:small-subunit processome"/>
    <property type="evidence" value="ECO:0007669"/>
    <property type="project" value="TreeGrafter"/>
</dbReference>
<evidence type="ECO:0000259" key="13">
    <source>
        <dbReference type="Pfam" id="PF17404"/>
    </source>
</evidence>
<dbReference type="GO" id="GO:0005694">
    <property type="term" value="C:chromosome"/>
    <property type="evidence" value="ECO:0007669"/>
    <property type="project" value="UniProtKB-SubCell"/>
</dbReference>
<dbReference type="AlphaFoldDB" id="A0A085NEL7"/>
<dbReference type="GO" id="GO:0003723">
    <property type="term" value="F:RNA binding"/>
    <property type="evidence" value="ECO:0007669"/>
    <property type="project" value="UniProtKB-KW"/>
</dbReference>